<keyword evidence="2" id="KW-1185">Reference proteome</keyword>
<sequence>FCLPISSILSISSSNRVLSSADSSRFSLNPECSELRESHRCPLEKHDLSQLNSLGLACFDFLHSPFLLALRSL</sequence>
<comment type="caution">
    <text evidence="1">The sequence shown here is derived from an EMBL/GenBank/DDBJ whole genome shotgun (WGS) entry which is preliminary data.</text>
</comment>
<accession>A0AAV5VXV7</accession>
<evidence type="ECO:0000313" key="1">
    <source>
        <dbReference type="EMBL" id="GMT23537.1"/>
    </source>
</evidence>
<gene>
    <name evidence="1" type="ORF">PFISCL1PPCAC_14834</name>
</gene>
<organism evidence="1 2">
    <name type="scientific">Pristionchus fissidentatus</name>
    <dbReference type="NCBI Taxonomy" id="1538716"/>
    <lineage>
        <taxon>Eukaryota</taxon>
        <taxon>Metazoa</taxon>
        <taxon>Ecdysozoa</taxon>
        <taxon>Nematoda</taxon>
        <taxon>Chromadorea</taxon>
        <taxon>Rhabditida</taxon>
        <taxon>Rhabditina</taxon>
        <taxon>Diplogasteromorpha</taxon>
        <taxon>Diplogasteroidea</taxon>
        <taxon>Neodiplogasteridae</taxon>
        <taxon>Pristionchus</taxon>
    </lineage>
</organism>
<name>A0AAV5VXV7_9BILA</name>
<evidence type="ECO:0000313" key="2">
    <source>
        <dbReference type="Proteomes" id="UP001432322"/>
    </source>
</evidence>
<feature type="non-terminal residue" evidence="1">
    <location>
        <position position="1"/>
    </location>
</feature>
<proteinExistence type="predicted"/>
<dbReference type="Proteomes" id="UP001432322">
    <property type="component" value="Unassembled WGS sequence"/>
</dbReference>
<protein>
    <submittedName>
        <fullName evidence="1">Uncharacterized protein</fullName>
    </submittedName>
</protein>
<dbReference type="EMBL" id="BTSY01000004">
    <property type="protein sequence ID" value="GMT23537.1"/>
    <property type="molecule type" value="Genomic_DNA"/>
</dbReference>
<reference evidence="1" key="1">
    <citation type="submission" date="2023-10" db="EMBL/GenBank/DDBJ databases">
        <title>Genome assembly of Pristionchus species.</title>
        <authorList>
            <person name="Yoshida K."/>
            <person name="Sommer R.J."/>
        </authorList>
    </citation>
    <scope>NUCLEOTIDE SEQUENCE</scope>
    <source>
        <strain evidence="1">RS5133</strain>
    </source>
</reference>
<dbReference type="AlphaFoldDB" id="A0AAV5VXV7"/>